<dbReference type="EMBL" id="JBAKAZ010000035">
    <property type="protein sequence ID" value="MEL0629939.1"/>
    <property type="molecule type" value="Genomic_DNA"/>
</dbReference>
<name>A0ABU9GRV1_9GAMM</name>
<sequence length="775" mass="89977">MIVKMAKSHYTFTDRESSIKKKGSGGLANHIYYLISDKKTGLYSKERCNLEVKLNPKMADLGLKLDLIGENLSKKELKNLCNEEAEKQKEFFNHYVANSRKKNELDLNGECFDKKKLFNYKCNFTFQKHEYNKILDHFKGNEEKTKEKMKEIQNEFFCVFYNDLKKAQGIKGRLTKRSDIEVLSNWHIDNEENPHIHSYLHPFDPVSKCFMNARDFGLAKQTAHTKLEKKYKQFLDQGISLGFDKINGVESRRTYLSELLPEHGLRGSLDKFKSLQNNIGKVVSNPKLSTDEMKKELEKLGINIEVKVSGEKKVSNVHIRLKNSSAILTKHSFMNKEVRSKLATFAERATQDRKLGANNKTNKMEEVIQEHYSAVMKSLKKQSINITAEQQAALKLKAFYTFAERCRRSGVYVDINKQGNCSYIKMAMNNFNSDKNISLTKYKSSLMINNELKGKNIVSAFDLDVEDIEAYRMDHLNHIPNSLNYGKSRAYIKGNLEDINLVEYDHFVLKISKGFLTKKNITVLEKDNCLFFTDSKNRTLMKIENLSDNKQSITTSNLWPNEAATLLNNILIEDVKNLKPNEIITLKPDENNTNTNYDDLRHLELKLLFSTDKNSKKIKVKFPGIENDETLREMIRVEFERKMADTDKQFNRNVKSIKKGVYNFTEKSGLLMLQNPKLKDYHSQIQSKINDQIIELIVKEDVKEIRFNQQSNNDYMISNKDEILNKSNDLTDIEKQKIIAYYEEIEKGDEETNNINNQELVKENKNKIKSKGLKL</sequence>
<reference evidence="1 2" key="1">
    <citation type="submission" date="2024-02" db="EMBL/GenBank/DDBJ databases">
        <title>Bacteria isolated from the canopy kelp, Nereocystis luetkeana.</title>
        <authorList>
            <person name="Pfister C.A."/>
            <person name="Younker I.T."/>
            <person name="Light S.H."/>
        </authorList>
    </citation>
    <scope>NUCLEOTIDE SEQUENCE [LARGE SCALE GENOMIC DNA]</scope>
    <source>
        <strain evidence="1 2">TI.1.05</strain>
    </source>
</reference>
<accession>A0ABU9GRV1</accession>
<proteinExistence type="predicted"/>
<gene>
    <name evidence="1" type="ORF">V6256_10015</name>
</gene>
<keyword evidence="2" id="KW-1185">Reference proteome</keyword>
<comment type="caution">
    <text evidence="1">The sequence shown here is derived from an EMBL/GenBank/DDBJ whole genome shotgun (WGS) entry which is preliminary data.</text>
</comment>
<evidence type="ECO:0000313" key="2">
    <source>
        <dbReference type="Proteomes" id="UP001369082"/>
    </source>
</evidence>
<protein>
    <recommendedName>
        <fullName evidence="3">Relaxase/mobilization nuclease-like protein</fullName>
    </recommendedName>
</protein>
<dbReference type="Proteomes" id="UP001369082">
    <property type="component" value="Unassembled WGS sequence"/>
</dbReference>
<organism evidence="1 2">
    <name type="scientific">Psychromonas aquatilis</name>
    <dbReference type="NCBI Taxonomy" id="2005072"/>
    <lineage>
        <taxon>Bacteria</taxon>
        <taxon>Pseudomonadati</taxon>
        <taxon>Pseudomonadota</taxon>
        <taxon>Gammaproteobacteria</taxon>
        <taxon>Alteromonadales</taxon>
        <taxon>Psychromonadaceae</taxon>
        <taxon>Psychromonas</taxon>
    </lineage>
</organism>
<dbReference type="RefSeq" id="WP_341598072.1">
    <property type="nucleotide sequence ID" value="NZ_JBAKAZ010000035.1"/>
</dbReference>
<evidence type="ECO:0008006" key="3">
    <source>
        <dbReference type="Google" id="ProtNLM"/>
    </source>
</evidence>
<evidence type="ECO:0000313" key="1">
    <source>
        <dbReference type="EMBL" id="MEL0629939.1"/>
    </source>
</evidence>